<organism evidence="4">
    <name type="scientific">Gongylonema pulchrum</name>
    <dbReference type="NCBI Taxonomy" id="637853"/>
    <lineage>
        <taxon>Eukaryota</taxon>
        <taxon>Metazoa</taxon>
        <taxon>Ecdysozoa</taxon>
        <taxon>Nematoda</taxon>
        <taxon>Chromadorea</taxon>
        <taxon>Rhabditida</taxon>
        <taxon>Spirurina</taxon>
        <taxon>Spiruromorpha</taxon>
        <taxon>Spiruroidea</taxon>
        <taxon>Gongylonematidae</taxon>
        <taxon>Gongylonema</taxon>
    </lineage>
</organism>
<feature type="compositionally biased region" description="Low complexity" evidence="1">
    <location>
        <begin position="46"/>
        <end position="55"/>
    </location>
</feature>
<gene>
    <name evidence="2" type="ORF">GPUH_LOCUS5683</name>
</gene>
<evidence type="ECO:0000313" key="4">
    <source>
        <dbReference type="WBParaSite" id="GPUH_0000569001-mRNA-1"/>
    </source>
</evidence>
<feature type="region of interest" description="Disordered" evidence="1">
    <location>
        <begin position="1"/>
        <end position="21"/>
    </location>
</feature>
<proteinExistence type="predicted"/>
<evidence type="ECO:0000313" key="2">
    <source>
        <dbReference type="EMBL" id="VDK51729.1"/>
    </source>
</evidence>
<name>A0A183DAE1_9BILA</name>
<feature type="region of interest" description="Disordered" evidence="1">
    <location>
        <begin position="38"/>
        <end position="76"/>
    </location>
</feature>
<accession>A0A183DAE1</accession>
<feature type="compositionally biased region" description="Polar residues" evidence="1">
    <location>
        <begin position="1"/>
        <end position="20"/>
    </location>
</feature>
<sequence length="89" mass="10058">MPVSRSASATKQQRLSTSPATGRCHAIFIIVQWRHDIREGDDDDNSNNNSGNIGRNSDDDDNSLNERQRKRCNSEDRAAMTAVNTIKYY</sequence>
<feature type="compositionally biased region" description="Basic and acidic residues" evidence="1">
    <location>
        <begin position="64"/>
        <end position="76"/>
    </location>
</feature>
<evidence type="ECO:0000256" key="1">
    <source>
        <dbReference type="SAM" id="MobiDB-lite"/>
    </source>
</evidence>
<evidence type="ECO:0000313" key="3">
    <source>
        <dbReference type="Proteomes" id="UP000271098"/>
    </source>
</evidence>
<protein>
    <submittedName>
        <fullName evidence="4">Kinesin motor domain-containing protein</fullName>
    </submittedName>
</protein>
<dbReference type="EMBL" id="UYRT01012349">
    <property type="protein sequence ID" value="VDK51729.1"/>
    <property type="molecule type" value="Genomic_DNA"/>
</dbReference>
<reference evidence="2 3" key="2">
    <citation type="submission" date="2018-11" db="EMBL/GenBank/DDBJ databases">
        <authorList>
            <consortium name="Pathogen Informatics"/>
        </authorList>
    </citation>
    <scope>NUCLEOTIDE SEQUENCE [LARGE SCALE GENOMIC DNA]</scope>
</reference>
<keyword evidence="3" id="KW-1185">Reference proteome</keyword>
<dbReference type="AlphaFoldDB" id="A0A183DAE1"/>
<dbReference type="Proteomes" id="UP000271098">
    <property type="component" value="Unassembled WGS sequence"/>
</dbReference>
<dbReference type="WBParaSite" id="GPUH_0000569001-mRNA-1">
    <property type="protein sequence ID" value="GPUH_0000569001-mRNA-1"/>
    <property type="gene ID" value="GPUH_0000569001"/>
</dbReference>
<reference evidence="4" key="1">
    <citation type="submission" date="2016-06" db="UniProtKB">
        <authorList>
            <consortium name="WormBaseParasite"/>
        </authorList>
    </citation>
    <scope>IDENTIFICATION</scope>
</reference>